<organism evidence="1">
    <name type="scientific">Candidatus Kentrum sp. FW</name>
    <dbReference type="NCBI Taxonomy" id="2126338"/>
    <lineage>
        <taxon>Bacteria</taxon>
        <taxon>Pseudomonadati</taxon>
        <taxon>Pseudomonadota</taxon>
        <taxon>Gammaproteobacteria</taxon>
        <taxon>Candidatus Kentrum</taxon>
    </lineage>
</organism>
<gene>
    <name evidence="1" type="ORF">BECKFW1821B_GA0114236_10477</name>
</gene>
<protein>
    <submittedName>
        <fullName evidence="1">Uncharacterized protein</fullName>
    </submittedName>
</protein>
<reference evidence="1" key="1">
    <citation type="submission" date="2019-02" db="EMBL/GenBank/DDBJ databases">
        <authorList>
            <person name="Gruber-Vodicka R. H."/>
            <person name="Seah K. B. B."/>
        </authorList>
    </citation>
    <scope>NUCLEOTIDE SEQUENCE</scope>
    <source>
        <strain evidence="1">BECK_BZ106</strain>
    </source>
</reference>
<dbReference type="EMBL" id="CAADFD010000047">
    <property type="protein sequence ID" value="VFJ59310.1"/>
    <property type="molecule type" value="Genomic_DNA"/>
</dbReference>
<proteinExistence type="predicted"/>
<name>A0A450SYP1_9GAMM</name>
<evidence type="ECO:0000313" key="1">
    <source>
        <dbReference type="EMBL" id="VFJ59310.1"/>
    </source>
</evidence>
<accession>A0A450SYP1</accession>
<dbReference type="AlphaFoldDB" id="A0A450SYP1"/>
<sequence length="87" mass="10025">MVELLFVPLVRSWRWSKATTGQRNQFEIPGRWEGYPLAGYRRGYQRGEDVIQDTGITPDKGYAKGVLIQIGPDKDRQTNSSIRSRKK</sequence>